<dbReference type="GO" id="GO:0050485">
    <property type="term" value="F:oxidoreductase activity, acting on X-H and Y-H to form an X-Y bond, with a disulfide as acceptor"/>
    <property type="evidence" value="ECO:0007669"/>
    <property type="project" value="InterPro"/>
</dbReference>
<name>A0A0B3VTJ6_9FIRM</name>
<accession>A0A0B3VTJ6</accession>
<dbReference type="InterPro" id="IPR010187">
    <property type="entry name" value="Various_sel_PB"/>
</dbReference>
<evidence type="ECO:0000256" key="1">
    <source>
        <dbReference type="ARBA" id="ARBA00022933"/>
    </source>
</evidence>
<keyword evidence="3" id="KW-0489">Methyltransferase</keyword>
<keyword evidence="3" id="KW-0808">Transferase</keyword>
<proteinExistence type="predicted"/>
<dbReference type="AlphaFoldDB" id="A0A0B3VTJ6"/>
<dbReference type="GO" id="GO:0032259">
    <property type="term" value="P:methylation"/>
    <property type="evidence" value="ECO:0007669"/>
    <property type="project" value="UniProtKB-KW"/>
</dbReference>
<evidence type="ECO:0000256" key="2">
    <source>
        <dbReference type="ARBA" id="ARBA00023002"/>
    </source>
</evidence>
<keyword evidence="4" id="KW-1185">Reference proteome</keyword>
<keyword evidence="1" id="KW-0712">Selenocysteine</keyword>
<sequence length="349" mass="38222">MSKIRVVHYINNFFAGVGGEEKANIPPEKRSGVVGPGMAIQKAFDEEAEIVSTVICGDTYFGEHMEDATKELLKMIKDENPDLFIAGPAFNAGRYGVACGAICKTVEEELNIPVITGMYKENPGVDMFKLDLNIISTGNSAATLRKSVPGFAKLALKLAKKEEIGSPEEEGYIQRGIRKNYFHELRGSERAVDMLVKKMNKNQFETEYPMPNFDRVVPANPIKDMSKAKIALVTSGGIVPTDNPDKIESSSATKFGTYDLSGMDFMSKDKFTTIHGGYDRSFVLENPNLVVPLDVIRELEKEGVVGDVSNYFMATTGTGTSVGNAKRFGEEIGKKLIDDKVDCVILTST</sequence>
<dbReference type="Proteomes" id="UP000031189">
    <property type="component" value="Unassembled WGS sequence"/>
</dbReference>
<evidence type="ECO:0000313" key="3">
    <source>
        <dbReference type="EMBL" id="KHS55939.1"/>
    </source>
</evidence>
<dbReference type="EMBL" id="JWHR01000133">
    <property type="protein sequence ID" value="KHS55939.1"/>
    <property type="molecule type" value="Genomic_DNA"/>
</dbReference>
<dbReference type="GO" id="GO:0008168">
    <property type="term" value="F:methyltransferase activity"/>
    <property type="evidence" value="ECO:0007669"/>
    <property type="project" value="UniProtKB-KW"/>
</dbReference>
<gene>
    <name evidence="3" type="ORF">QX51_16605</name>
</gene>
<dbReference type="Pfam" id="PF07355">
    <property type="entry name" value="GRDB"/>
    <property type="match status" value="1"/>
</dbReference>
<dbReference type="NCBIfam" id="TIGR01918">
    <property type="entry name" value="various_sel_PB"/>
    <property type="match status" value="1"/>
</dbReference>
<evidence type="ECO:0000313" key="4">
    <source>
        <dbReference type="Proteomes" id="UP000031189"/>
    </source>
</evidence>
<comment type="caution">
    <text evidence="3">The sequence shown here is derived from an EMBL/GenBank/DDBJ whole genome shotgun (WGS) entry which is preliminary data.</text>
</comment>
<keyword evidence="2" id="KW-0560">Oxidoreductase</keyword>
<protein>
    <submittedName>
        <fullName evidence="3">Beta-aspartate methyltransferase</fullName>
    </submittedName>
</protein>
<dbReference type="STRING" id="1577792.QX51_16605"/>
<reference evidence="3 4" key="1">
    <citation type="submission" date="2014-12" db="EMBL/GenBank/DDBJ databases">
        <title>Draft genome sequence of Terrisporobacter sp. 08-306576, isolated from the blood culture of a bacteremia patient.</title>
        <authorList>
            <person name="Lund L.C."/>
            <person name="Sydenham T.V."/>
            <person name="Hogh S.V."/>
            <person name="Skov M.N."/>
            <person name="Kemp M."/>
            <person name="Justesen U.S."/>
        </authorList>
    </citation>
    <scope>NUCLEOTIDE SEQUENCE [LARGE SCALE GENOMIC DNA]</scope>
    <source>
        <strain evidence="3 4">08-306576</strain>
    </source>
</reference>
<organism evidence="3 4">
    <name type="scientific">Terrisporobacter othiniensis</name>
    <dbReference type="NCBI Taxonomy" id="1577792"/>
    <lineage>
        <taxon>Bacteria</taxon>
        <taxon>Bacillati</taxon>
        <taxon>Bacillota</taxon>
        <taxon>Clostridia</taxon>
        <taxon>Peptostreptococcales</taxon>
        <taxon>Peptostreptococcaceae</taxon>
        <taxon>Terrisporobacter</taxon>
    </lineage>
</organism>